<protein>
    <submittedName>
        <fullName evidence="9">Purine-cytosine permease family protein</fullName>
    </submittedName>
</protein>
<keyword evidence="10" id="KW-1185">Reference proteome</keyword>
<organism evidence="9 10">
    <name type="scientific">Scopulibacillus cellulosilyticus</name>
    <dbReference type="NCBI Taxonomy" id="2665665"/>
    <lineage>
        <taxon>Bacteria</taxon>
        <taxon>Bacillati</taxon>
        <taxon>Bacillota</taxon>
        <taxon>Bacilli</taxon>
        <taxon>Bacillales</taxon>
        <taxon>Sporolactobacillaceae</taxon>
        <taxon>Scopulibacillus</taxon>
    </lineage>
</organism>
<evidence type="ECO:0000313" key="10">
    <source>
        <dbReference type="Proteomes" id="UP001596505"/>
    </source>
</evidence>
<sequence length="456" mass="49342">MDNNKPVILPLEKRTGKQKELFFIWFASNIGILGLVYGAILVSFKLSFLQCLLAAAVGSLSFALVGYLGIPGKGAGASTFVLSRAAFGIKGNYIPTLIGWINLAGWLSVGVVTGTLTLLSLFGAFGFSSTKTLTVISLIIFSALIIVSSIFGQETLVKIQTWFTYVFGILTLVVLLLLIPKTNWGELLSMKSGEWLGSFLPAVSIIMAGTGISWTIAASDYSCYQNPNNSSKSIFASITLGAFIPLFVIIGAGVLMTTSVSGLSTSSNPIDAISHGLPKWMIIPYFITALGGLIPQCIIALKSARVNLETLNIKVNHASAVTIHALIMIFFTIYVLFISENFLGNFQTFLGLLGVGLASWAATFLIDYICIRKREGYELRLLTDKDYNQVNYRGVFSWLIGVVFGLLFTNSPFFNGPFAIGIFRDSSLGVILAFVVSGLISLILISYSSKKVRRNI</sequence>
<feature type="transmembrane region" description="Helical" evidence="8">
    <location>
        <begin position="280"/>
        <end position="301"/>
    </location>
</feature>
<evidence type="ECO:0000256" key="3">
    <source>
        <dbReference type="ARBA" id="ARBA00022448"/>
    </source>
</evidence>
<evidence type="ECO:0000256" key="2">
    <source>
        <dbReference type="ARBA" id="ARBA00008974"/>
    </source>
</evidence>
<feature type="transmembrane region" description="Helical" evidence="8">
    <location>
        <begin position="162"/>
        <end position="179"/>
    </location>
</feature>
<feature type="transmembrane region" description="Helical" evidence="8">
    <location>
        <begin position="349"/>
        <end position="369"/>
    </location>
</feature>
<evidence type="ECO:0000256" key="6">
    <source>
        <dbReference type="ARBA" id="ARBA00023136"/>
    </source>
</evidence>
<feature type="transmembrane region" description="Helical" evidence="8">
    <location>
        <begin position="21"/>
        <end position="40"/>
    </location>
</feature>
<feature type="transmembrane region" description="Helical" evidence="8">
    <location>
        <begin position="390"/>
        <end position="408"/>
    </location>
</feature>
<feature type="transmembrane region" description="Helical" evidence="8">
    <location>
        <begin position="313"/>
        <end position="337"/>
    </location>
</feature>
<dbReference type="RefSeq" id="WP_380963451.1">
    <property type="nucleotide sequence ID" value="NZ_JBHTCO010000003.1"/>
</dbReference>
<keyword evidence="5 8" id="KW-1133">Transmembrane helix</keyword>
<evidence type="ECO:0000256" key="5">
    <source>
        <dbReference type="ARBA" id="ARBA00022989"/>
    </source>
</evidence>
<keyword evidence="4 8" id="KW-0812">Transmembrane</keyword>
<dbReference type="InterPro" id="IPR001248">
    <property type="entry name" value="Pur-cyt_permease"/>
</dbReference>
<gene>
    <name evidence="9" type="ORF">ACFQRG_02905</name>
</gene>
<reference evidence="10" key="1">
    <citation type="journal article" date="2019" name="Int. J. Syst. Evol. Microbiol.">
        <title>The Global Catalogue of Microorganisms (GCM) 10K type strain sequencing project: providing services to taxonomists for standard genome sequencing and annotation.</title>
        <authorList>
            <consortium name="The Broad Institute Genomics Platform"/>
            <consortium name="The Broad Institute Genome Sequencing Center for Infectious Disease"/>
            <person name="Wu L."/>
            <person name="Ma J."/>
        </authorList>
    </citation>
    <scope>NUCLEOTIDE SEQUENCE [LARGE SCALE GENOMIC DNA]</scope>
    <source>
        <strain evidence="10">CGMCC 1.16305</strain>
    </source>
</reference>
<evidence type="ECO:0000256" key="8">
    <source>
        <dbReference type="SAM" id="Phobius"/>
    </source>
</evidence>
<dbReference type="InterPro" id="IPR026030">
    <property type="entry name" value="Pur-cyt_permease_Fcy2/21/22"/>
</dbReference>
<evidence type="ECO:0000313" key="9">
    <source>
        <dbReference type="EMBL" id="MFC7391945.1"/>
    </source>
</evidence>
<dbReference type="Pfam" id="PF02133">
    <property type="entry name" value="Transp_cyt_pur"/>
    <property type="match status" value="1"/>
</dbReference>
<name>A0ABW2PTR1_9BACL</name>
<feature type="transmembrane region" description="Helical" evidence="8">
    <location>
        <begin position="46"/>
        <end position="70"/>
    </location>
</feature>
<feature type="transmembrane region" description="Helical" evidence="8">
    <location>
        <begin position="103"/>
        <end position="127"/>
    </location>
</feature>
<keyword evidence="3 7" id="KW-0813">Transport</keyword>
<dbReference type="PIRSF" id="PIRSF002744">
    <property type="entry name" value="Pur-cyt_permease"/>
    <property type="match status" value="1"/>
</dbReference>
<dbReference type="Gene3D" id="1.10.4160.10">
    <property type="entry name" value="Hydantoin permease"/>
    <property type="match status" value="1"/>
</dbReference>
<dbReference type="PANTHER" id="PTHR31806">
    <property type="entry name" value="PURINE-CYTOSINE PERMEASE FCY2-RELATED"/>
    <property type="match status" value="1"/>
</dbReference>
<evidence type="ECO:0000256" key="4">
    <source>
        <dbReference type="ARBA" id="ARBA00022692"/>
    </source>
</evidence>
<keyword evidence="6 7" id="KW-0472">Membrane</keyword>
<dbReference type="PANTHER" id="PTHR31806:SF1">
    <property type="entry name" value="PURINE-CYTOSINE PERMEASE FCY2-RELATED"/>
    <property type="match status" value="1"/>
</dbReference>
<evidence type="ECO:0000256" key="1">
    <source>
        <dbReference type="ARBA" id="ARBA00004141"/>
    </source>
</evidence>
<feature type="transmembrane region" description="Helical" evidence="8">
    <location>
        <begin position="428"/>
        <end position="447"/>
    </location>
</feature>
<evidence type="ECO:0000256" key="7">
    <source>
        <dbReference type="PIRNR" id="PIRNR002744"/>
    </source>
</evidence>
<comment type="subcellular location">
    <subcellularLocation>
        <location evidence="1">Membrane</location>
        <topology evidence="1">Multi-pass membrane protein</topology>
    </subcellularLocation>
</comment>
<dbReference type="EMBL" id="JBHTCO010000003">
    <property type="protein sequence ID" value="MFC7391945.1"/>
    <property type="molecule type" value="Genomic_DNA"/>
</dbReference>
<accession>A0ABW2PTR1</accession>
<comment type="caution">
    <text evidence="9">The sequence shown here is derived from an EMBL/GenBank/DDBJ whole genome shotgun (WGS) entry which is preliminary data.</text>
</comment>
<feature type="transmembrane region" description="Helical" evidence="8">
    <location>
        <begin position="234"/>
        <end position="260"/>
    </location>
</feature>
<feature type="transmembrane region" description="Helical" evidence="8">
    <location>
        <begin position="199"/>
        <end position="222"/>
    </location>
</feature>
<comment type="similarity">
    <text evidence="2 7">Belongs to the purine-cytosine permease (2.A.39) family.</text>
</comment>
<proteinExistence type="inferred from homology"/>
<dbReference type="Proteomes" id="UP001596505">
    <property type="component" value="Unassembled WGS sequence"/>
</dbReference>
<feature type="transmembrane region" description="Helical" evidence="8">
    <location>
        <begin position="133"/>
        <end position="150"/>
    </location>
</feature>